<evidence type="ECO:0000256" key="1">
    <source>
        <dbReference type="ARBA" id="ARBA00022737"/>
    </source>
</evidence>
<dbReference type="InterPro" id="IPR002110">
    <property type="entry name" value="Ankyrin_rpt"/>
</dbReference>
<keyword evidence="5" id="KW-1185">Reference proteome</keyword>
<reference evidence="4 5" key="1">
    <citation type="submission" date="2019-02" db="EMBL/GenBank/DDBJ databases">
        <title>Genome sequencing of the rare red list fungi Phlebia centrifuga.</title>
        <authorList>
            <person name="Buettner E."/>
            <person name="Kellner H."/>
        </authorList>
    </citation>
    <scope>NUCLEOTIDE SEQUENCE [LARGE SCALE GENOMIC DNA]</scope>
    <source>
        <strain evidence="4 5">DSM 108282</strain>
    </source>
</reference>
<evidence type="ECO:0000313" key="5">
    <source>
        <dbReference type="Proteomes" id="UP000309038"/>
    </source>
</evidence>
<gene>
    <name evidence="4" type="ORF">EW026_g4782</name>
</gene>
<dbReference type="AlphaFoldDB" id="A0A4S4KHV7"/>
<dbReference type="PANTHER" id="PTHR24123:SF33">
    <property type="entry name" value="PROTEIN HOS4"/>
    <property type="match status" value="1"/>
</dbReference>
<dbReference type="SUPFAM" id="SSF48403">
    <property type="entry name" value="Ankyrin repeat"/>
    <property type="match status" value="1"/>
</dbReference>
<evidence type="ECO:0000313" key="4">
    <source>
        <dbReference type="EMBL" id="THG97167.1"/>
    </source>
</evidence>
<dbReference type="SMART" id="SM00248">
    <property type="entry name" value="ANK"/>
    <property type="match status" value="4"/>
</dbReference>
<dbReference type="InterPro" id="IPR051165">
    <property type="entry name" value="Multifunctional_ANK_Repeat"/>
</dbReference>
<protein>
    <submittedName>
        <fullName evidence="4">Uncharacterized protein</fullName>
    </submittedName>
</protein>
<evidence type="ECO:0000256" key="3">
    <source>
        <dbReference type="PROSITE-ProRule" id="PRU00023"/>
    </source>
</evidence>
<dbReference type="PANTHER" id="PTHR24123">
    <property type="entry name" value="ANKYRIN REPEAT-CONTAINING"/>
    <property type="match status" value="1"/>
</dbReference>
<organism evidence="4 5">
    <name type="scientific">Hermanssonia centrifuga</name>
    <dbReference type="NCBI Taxonomy" id="98765"/>
    <lineage>
        <taxon>Eukaryota</taxon>
        <taxon>Fungi</taxon>
        <taxon>Dikarya</taxon>
        <taxon>Basidiomycota</taxon>
        <taxon>Agaricomycotina</taxon>
        <taxon>Agaricomycetes</taxon>
        <taxon>Polyporales</taxon>
        <taxon>Meruliaceae</taxon>
        <taxon>Hermanssonia</taxon>
    </lineage>
</organism>
<evidence type="ECO:0000256" key="2">
    <source>
        <dbReference type="ARBA" id="ARBA00023043"/>
    </source>
</evidence>
<dbReference type="PROSITE" id="PS50088">
    <property type="entry name" value="ANK_REPEAT"/>
    <property type="match status" value="2"/>
</dbReference>
<dbReference type="Gene3D" id="1.25.40.20">
    <property type="entry name" value="Ankyrin repeat-containing domain"/>
    <property type="match status" value="1"/>
</dbReference>
<keyword evidence="1" id="KW-0677">Repeat</keyword>
<dbReference type="PROSITE" id="PS50297">
    <property type="entry name" value="ANK_REP_REGION"/>
    <property type="match status" value="2"/>
</dbReference>
<dbReference type="Proteomes" id="UP000309038">
    <property type="component" value="Unassembled WGS sequence"/>
</dbReference>
<dbReference type="InterPro" id="IPR036770">
    <property type="entry name" value="Ankyrin_rpt-contain_sf"/>
</dbReference>
<comment type="caution">
    <text evidence="4">The sequence shown here is derived from an EMBL/GenBank/DDBJ whole genome shotgun (WGS) entry which is preliminary data.</text>
</comment>
<sequence>MLQFLVDEGAHTEWEEEQFHRTPLRLLQQHGSLQLQKPDIEGSVVRSVQVQIAGPIFHEDLVDAWEDWLEESDFTDVHRAVLTHRTRDVCLKDRLVGTPVADINVVQTLLDCGADVHKGYPLHRAAFWGDVQALKYLVHAGADICLQDDRGRTPLHEAAYYGKAEYVEELVRMGADILGLDILAQYGDTILDEARAGRKYFDAMSRLTYGHDEVVRVLSNLQAWRDSRSTLRHSREPVTEVEVLEDLKMPGSFPAG</sequence>
<feature type="repeat" description="ANK" evidence="3">
    <location>
        <begin position="150"/>
        <end position="182"/>
    </location>
</feature>
<feature type="repeat" description="ANK" evidence="3">
    <location>
        <begin position="117"/>
        <end position="149"/>
    </location>
</feature>
<accession>A0A4S4KHV7</accession>
<keyword evidence="2 3" id="KW-0040">ANK repeat</keyword>
<name>A0A4S4KHV7_9APHY</name>
<dbReference type="Pfam" id="PF12796">
    <property type="entry name" value="Ank_2"/>
    <property type="match status" value="1"/>
</dbReference>
<dbReference type="EMBL" id="SGPJ01000185">
    <property type="protein sequence ID" value="THG97167.1"/>
    <property type="molecule type" value="Genomic_DNA"/>
</dbReference>
<proteinExistence type="predicted"/>